<reference evidence="1" key="1">
    <citation type="journal article" date="2014" name="Front. Microbiol.">
        <title>High frequency of phylogenetically diverse reductive dehalogenase-homologous genes in deep subseafloor sedimentary metagenomes.</title>
        <authorList>
            <person name="Kawai M."/>
            <person name="Futagami T."/>
            <person name="Toyoda A."/>
            <person name="Takaki Y."/>
            <person name="Nishi S."/>
            <person name="Hori S."/>
            <person name="Arai W."/>
            <person name="Tsubouchi T."/>
            <person name="Morono Y."/>
            <person name="Uchiyama I."/>
            <person name="Ito T."/>
            <person name="Fujiyama A."/>
            <person name="Inagaki F."/>
            <person name="Takami H."/>
        </authorList>
    </citation>
    <scope>NUCLEOTIDE SEQUENCE</scope>
    <source>
        <strain evidence="1">Expedition CK06-06</strain>
    </source>
</reference>
<gene>
    <name evidence="1" type="ORF">S01H1_36071</name>
</gene>
<evidence type="ECO:0000313" key="1">
    <source>
        <dbReference type="EMBL" id="GAG01609.1"/>
    </source>
</evidence>
<organism evidence="1">
    <name type="scientific">marine sediment metagenome</name>
    <dbReference type="NCBI Taxonomy" id="412755"/>
    <lineage>
        <taxon>unclassified sequences</taxon>
        <taxon>metagenomes</taxon>
        <taxon>ecological metagenomes</taxon>
    </lineage>
</organism>
<accession>X0U763</accession>
<dbReference type="AlphaFoldDB" id="X0U763"/>
<sequence length="57" mass="6714">MSQNEIEESLNLLEKDWDVDPIIRKFVLGKITDVSDYAIKVKDVVFHVPYLNSEKKY</sequence>
<comment type="caution">
    <text evidence="1">The sequence shown here is derived from an EMBL/GenBank/DDBJ whole genome shotgun (WGS) entry which is preliminary data.</text>
</comment>
<feature type="non-terminal residue" evidence="1">
    <location>
        <position position="57"/>
    </location>
</feature>
<dbReference type="EMBL" id="BARS01022572">
    <property type="protein sequence ID" value="GAG01609.1"/>
    <property type="molecule type" value="Genomic_DNA"/>
</dbReference>
<protein>
    <submittedName>
        <fullName evidence="1">Uncharacterized protein</fullName>
    </submittedName>
</protein>
<name>X0U763_9ZZZZ</name>
<proteinExistence type="predicted"/>